<reference evidence="2" key="3">
    <citation type="submission" date="2022-06" db="UniProtKB">
        <authorList>
            <consortium name="EnsemblPlants"/>
        </authorList>
    </citation>
    <scope>IDENTIFICATION</scope>
</reference>
<feature type="compositionally biased region" description="Basic and acidic residues" evidence="1">
    <location>
        <begin position="67"/>
        <end position="81"/>
    </location>
</feature>
<dbReference type="EnsemblPlants" id="TuG1812G0200005572.01.T01">
    <property type="protein sequence ID" value="TuG1812G0200005572.01.T01.cds412938"/>
    <property type="gene ID" value="TuG1812G0200005572.01"/>
</dbReference>
<sequence length="179" mass="19479">MLAPFPRPEDQPPQFATASSPANRARTPNGLCVFLPSIRHHTSSSAAARCSNGRAAMSRPLAAGARQPKERPRRSSEETRRRTSRKRSSSQGSAMGPHAPVRKPYSSSACRSSSRKMGWFRCAARTTNRREAPPTHTATCPAGTAPPSATRAAARDRHLRRVCRSQTMSRILLHLAIGS</sequence>
<reference evidence="3" key="1">
    <citation type="journal article" date="2013" name="Nature">
        <title>Draft genome of the wheat A-genome progenitor Triticum urartu.</title>
        <authorList>
            <person name="Ling H.Q."/>
            <person name="Zhao S."/>
            <person name="Liu D."/>
            <person name="Wang J."/>
            <person name="Sun H."/>
            <person name="Zhang C."/>
            <person name="Fan H."/>
            <person name="Li D."/>
            <person name="Dong L."/>
            <person name="Tao Y."/>
            <person name="Gao C."/>
            <person name="Wu H."/>
            <person name="Li Y."/>
            <person name="Cui Y."/>
            <person name="Guo X."/>
            <person name="Zheng S."/>
            <person name="Wang B."/>
            <person name="Yu K."/>
            <person name="Liang Q."/>
            <person name="Yang W."/>
            <person name="Lou X."/>
            <person name="Chen J."/>
            <person name="Feng M."/>
            <person name="Jian J."/>
            <person name="Zhang X."/>
            <person name="Luo G."/>
            <person name="Jiang Y."/>
            <person name="Liu J."/>
            <person name="Wang Z."/>
            <person name="Sha Y."/>
            <person name="Zhang B."/>
            <person name="Wu H."/>
            <person name="Tang D."/>
            <person name="Shen Q."/>
            <person name="Xue P."/>
            <person name="Zou S."/>
            <person name="Wang X."/>
            <person name="Liu X."/>
            <person name="Wang F."/>
            <person name="Yang Y."/>
            <person name="An X."/>
            <person name="Dong Z."/>
            <person name="Zhang K."/>
            <person name="Zhang X."/>
            <person name="Luo M.C."/>
            <person name="Dvorak J."/>
            <person name="Tong Y."/>
            <person name="Wang J."/>
            <person name="Yang H."/>
            <person name="Li Z."/>
            <person name="Wang D."/>
            <person name="Zhang A."/>
            <person name="Wang J."/>
        </authorList>
    </citation>
    <scope>NUCLEOTIDE SEQUENCE</scope>
    <source>
        <strain evidence="3">cv. G1812</strain>
    </source>
</reference>
<dbReference type="AlphaFoldDB" id="A0A8R7PK46"/>
<name>A0A8R7PK46_TRIUA</name>
<feature type="region of interest" description="Disordered" evidence="1">
    <location>
        <begin position="58"/>
        <end position="111"/>
    </location>
</feature>
<organism evidence="2 3">
    <name type="scientific">Triticum urartu</name>
    <name type="common">Red wild einkorn</name>
    <name type="synonym">Crithodium urartu</name>
    <dbReference type="NCBI Taxonomy" id="4572"/>
    <lineage>
        <taxon>Eukaryota</taxon>
        <taxon>Viridiplantae</taxon>
        <taxon>Streptophyta</taxon>
        <taxon>Embryophyta</taxon>
        <taxon>Tracheophyta</taxon>
        <taxon>Spermatophyta</taxon>
        <taxon>Magnoliopsida</taxon>
        <taxon>Liliopsida</taxon>
        <taxon>Poales</taxon>
        <taxon>Poaceae</taxon>
        <taxon>BOP clade</taxon>
        <taxon>Pooideae</taxon>
        <taxon>Triticodae</taxon>
        <taxon>Triticeae</taxon>
        <taxon>Triticinae</taxon>
        <taxon>Triticum</taxon>
    </lineage>
</organism>
<accession>A0A8R7PK46</accession>
<evidence type="ECO:0000313" key="3">
    <source>
        <dbReference type="Proteomes" id="UP000015106"/>
    </source>
</evidence>
<protein>
    <submittedName>
        <fullName evidence="2">Uncharacterized protein</fullName>
    </submittedName>
</protein>
<reference evidence="2" key="2">
    <citation type="submission" date="2018-03" db="EMBL/GenBank/DDBJ databases">
        <title>The Triticum urartu genome reveals the dynamic nature of wheat genome evolution.</title>
        <authorList>
            <person name="Ling H."/>
            <person name="Ma B."/>
            <person name="Shi X."/>
            <person name="Liu H."/>
            <person name="Dong L."/>
            <person name="Sun H."/>
            <person name="Cao Y."/>
            <person name="Gao Q."/>
            <person name="Zheng S."/>
            <person name="Li Y."/>
            <person name="Yu Y."/>
            <person name="Du H."/>
            <person name="Qi M."/>
            <person name="Li Y."/>
            <person name="Yu H."/>
            <person name="Cui Y."/>
            <person name="Wang N."/>
            <person name="Chen C."/>
            <person name="Wu H."/>
            <person name="Zhao Y."/>
            <person name="Zhang J."/>
            <person name="Li Y."/>
            <person name="Zhou W."/>
            <person name="Zhang B."/>
            <person name="Hu W."/>
            <person name="Eijk M."/>
            <person name="Tang J."/>
            <person name="Witsenboer H."/>
            <person name="Zhao S."/>
            <person name="Li Z."/>
            <person name="Zhang A."/>
            <person name="Wang D."/>
            <person name="Liang C."/>
        </authorList>
    </citation>
    <scope>NUCLEOTIDE SEQUENCE [LARGE SCALE GENOMIC DNA]</scope>
    <source>
        <strain evidence="2">cv. G1812</strain>
    </source>
</reference>
<feature type="region of interest" description="Disordered" evidence="1">
    <location>
        <begin position="125"/>
        <end position="149"/>
    </location>
</feature>
<dbReference type="Proteomes" id="UP000015106">
    <property type="component" value="Chromosome 2"/>
</dbReference>
<proteinExistence type="predicted"/>
<evidence type="ECO:0000256" key="1">
    <source>
        <dbReference type="SAM" id="MobiDB-lite"/>
    </source>
</evidence>
<dbReference type="Gramene" id="TuG1812G0200005572.01.T01">
    <property type="protein sequence ID" value="TuG1812G0200005572.01.T01.cds412938"/>
    <property type="gene ID" value="TuG1812G0200005572.01"/>
</dbReference>
<evidence type="ECO:0000313" key="2">
    <source>
        <dbReference type="EnsemblPlants" id="TuG1812G0200005572.01.T01.cds412938"/>
    </source>
</evidence>
<keyword evidence="3" id="KW-1185">Reference proteome</keyword>
<feature type="region of interest" description="Disordered" evidence="1">
    <location>
        <begin position="1"/>
        <end position="29"/>
    </location>
</feature>